<feature type="compositionally biased region" description="Gly residues" evidence="2">
    <location>
        <begin position="210"/>
        <end position="225"/>
    </location>
</feature>
<feature type="compositionally biased region" description="Basic and acidic residues" evidence="2">
    <location>
        <begin position="228"/>
        <end position="238"/>
    </location>
</feature>
<protein>
    <recommendedName>
        <fullName evidence="3">DUF4116 domain-containing protein</fullName>
    </recommendedName>
</protein>
<dbReference type="Proteomes" id="UP000011087">
    <property type="component" value="Unassembled WGS sequence"/>
</dbReference>
<feature type="region of interest" description="Disordered" evidence="2">
    <location>
        <begin position="175"/>
        <end position="271"/>
    </location>
</feature>
<sequence>MNEHAQEQGSDEVQYFLEEMESMHQHLATWHHRNVVGIDNAVRSLQVQLSEETARRREVETLLRAEQRRCEKLRLKNSIYELDISRLESLLWNERENNLSAMEMFRRFNDELASVESLALNVEKELQAGLLLASSCPAGRGTLDAVEPPTAATGAVRPPEWSSGGLGGVVVGSTECLLAPPSPPPGMEHVDVEKRGRGSETEPKERGTLKGEGGVNRQGATGGATGPAEREVQEDDRSSSTSATPSLKGIYKSDGSSSRESPSARQHEKRVTLGGADVRVFHDLNHSSSTPAIHGTAQSPEKQRFIKMSDLRVASEETRSDRTFMLNAVKRNGLALQYASSRLQGDRDVVLAAVSMNGLALQYASDELRNDRDVVMSAVKSWGYALEYASDELRGDRDVVSAAVQQNSAAFLFACASIRNDQEFIHSLVERDSHLLGLVDSSLL</sequence>
<evidence type="ECO:0000256" key="2">
    <source>
        <dbReference type="SAM" id="MobiDB-lite"/>
    </source>
</evidence>
<dbReference type="OrthoDB" id="436926at2759"/>
<dbReference type="KEGG" id="gtt:GUITHDRAFT_111841"/>
<name>L1J1M5_GUITC</name>
<feature type="region of interest" description="Disordered" evidence="2">
    <location>
        <begin position="144"/>
        <end position="163"/>
    </location>
</feature>
<dbReference type="AlphaFoldDB" id="L1J1M5"/>
<dbReference type="HOGENOM" id="CLU_617450_0_0_1"/>
<dbReference type="EMBL" id="JH993019">
    <property type="protein sequence ID" value="EKX41985.1"/>
    <property type="molecule type" value="Genomic_DNA"/>
</dbReference>
<evidence type="ECO:0000313" key="4">
    <source>
        <dbReference type="EMBL" id="EKX41985.1"/>
    </source>
</evidence>
<dbReference type="EnsemblProtists" id="EKX41985">
    <property type="protein sequence ID" value="EKX41985"/>
    <property type="gene ID" value="GUITHDRAFT_111841"/>
</dbReference>
<feature type="domain" description="DUF4116" evidence="3">
    <location>
        <begin position="346"/>
        <end position="394"/>
    </location>
</feature>
<keyword evidence="1" id="KW-0175">Coiled coil</keyword>
<reference evidence="5" key="3">
    <citation type="submission" date="2016-03" db="UniProtKB">
        <authorList>
            <consortium name="EnsemblProtists"/>
        </authorList>
    </citation>
    <scope>IDENTIFICATION</scope>
</reference>
<evidence type="ECO:0000256" key="1">
    <source>
        <dbReference type="SAM" id="Coils"/>
    </source>
</evidence>
<evidence type="ECO:0000259" key="3">
    <source>
        <dbReference type="Pfam" id="PF13475"/>
    </source>
</evidence>
<proteinExistence type="predicted"/>
<feature type="coiled-coil region" evidence="1">
    <location>
        <begin position="49"/>
        <end position="76"/>
    </location>
</feature>
<keyword evidence="6" id="KW-1185">Reference proteome</keyword>
<organism evidence="4">
    <name type="scientific">Guillardia theta (strain CCMP2712)</name>
    <name type="common">Cryptophyte</name>
    <dbReference type="NCBI Taxonomy" id="905079"/>
    <lineage>
        <taxon>Eukaryota</taxon>
        <taxon>Cryptophyceae</taxon>
        <taxon>Pyrenomonadales</taxon>
        <taxon>Geminigeraceae</taxon>
        <taxon>Guillardia</taxon>
    </lineage>
</organism>
<evidence type="ECO:0000313" key="5">
    <source>
        <dbReference type="EnsemblProtists" id="EKX41985"/>
    </source>
</evidence>
<reference evidence="4 6" key="1">
    <citation type="journal article" date="2012" name="Nature">
        <title>Algal genomes reveal evolutionary mosaicism and the fate of nucleomorphs.</title>
        <authorList>
            <consortium name="DOE Joint Genome Institute"/>
            <person name="Curtis B.A."/>
            <person name="Tanifuji G."/>
            <person name="Burki F."/>
            <person name="Gruber A."/>
            <person name="Irimia M."/>
            <person name="Maruyama S."/>
            <person name="Arias M.C."/>
            <person name="Ball S.G."/>
            <person name="Gile G.H."/>
            <person name="Hirakawa Y."/>
            <person name="Hopkins J.F."/>
            <person name="Kuo A."/>
            <person name="Rensing S.A."/>
            <person name="Schmutz J."/>
            <person name="Symeonidi A."/>
            <person name="Elias M."/>
            <person name="Eveleigh R.J."/>
            <person name="Herman E.K."/>
            <person name="Klute M.J."/>
            <person name="Nakayama T."/>
            <person name="Obornik M."/>
            <person name="Reyes-Prieto A."/>
            <person name="Armbrust E.V."/>
            <person name="Aves S.J."/>
            <person name="Beiko R.G."/>
            <person name="Coutinho P."/>
            <person name="Dacks J.B."/>
            <person name="Durnford D.G."/>
            <person name="Fast N.M."/>
            <person name="Green B.R."/>
            <person name="Grisdale C.J."/>
            <person name="Hempel F."/>
            <person name="Henrissat B."/>
            <person name="Hoppner M.P."/>
            <person name="Ishida K."/>
            <person name="Kim E."/>
            <person name="Koreny L."/>
            <person name="Kroth P.G."/>
            <person name="Liu Y."/>
            <person name="Malik S.B."/>
            <person name="Maier U.G."/>
            <person name="McRose D."/>
            <person name="Mock T."/>
            <person name="Neilson J.A."/>
            <person name="Onodera N.T."/>
            <person name="Poole A.M."/>
            <person name="Pritham E.J."/>
            <person name="Richards T.A."/>
            <person name="Rocap G."/>
            <person name="Roy S.W."/>
            <person name="Sarai C."/>
            <person name="Schaack S."/>
            <person name="Shirato S."/>
            <person name="Slamovits C.H."/>
            <person name="Spencer D.F."/>
            <person name="Suzuki S."/>
            <person name="Worden A.Z."/>
            <person name="Zauner S."/>
            <person name="Barry K."/>
            <person name="Bell C."/>
            <person name="Bharti A.K."/>
            <person name="Crow J.A."/>
            <person name="Grimwood J."/>
            <person name="Kramer R."/>
            <person name="Lindquist E."/>
            <person name="Lucas S."/>
            <person name="Salamov A."/>
            <person name="McFadden G.I."/>
            <person name="Lane C.E."/>
            <person name="Keeling P.J."/>
            <person name="Gray M.W."/>
            <person name="Grigoriev I.V."/>
            <person name="Archibald J.M."/>
        </authorList>
    </citation>
    <scope>NUCLEOTIDE SEQUENCE</scope>
    <source>
        <strain evidence="4 6">CCMP2712</strain>
    </source>
</reference>
<feature type="compositionally biased region" description="Polar residues" evidence="2">
    <location>
        <begin position="254"/>
        <end position="264"/>
    </location>
</feature>
<dbReference type="RefSeq" id="XP_005828965.1">
    <property type="nucleotide sequence ID" value="XM_005828908.1"/>
</dbReference>
<gene>
    <name evidence="4" type="ORF">GUITHDRAFT_111841</name>
</gene>
<dbReference type="InterPro" id="IPR025197">
    <property type="entry name" value="DUF4116"/>
</dbReference>
<feature type="compositionally biased region" description="Basic and acidic residues" evidence="2">
    <location>
        <begin position="188"/>
        <end position="209"/>
    </location>
</feature>
<dbReference type="GeneID" id="17298640"/>
<dbReference type="eggNOG" id="ENOG502T06H">
    <property type="taxonomic scope" value="Eukaryota"/>
</dbReference>
<accession>L1J1M5</accession>
<reference evidence="6" key="2">
    <citation type="submission" date="2012-11" db="EMBL/GenBank/DDBJ databases">
        <authorList>
            <person name="Kuo A."/>
            <person name="Curtis B.A."/>
            <person name="Tanifuji G."/>
            <person name="Burki F."/>
            <person name="Gruber A."/>
            <person name="Irimia M."/>
            <person name="Maruyama S."/>
            <person name="Arias M.C."/>
            <person name="Ball S.G."/>
            <person name="Gile G.H."/>
            <person name="Hirakawa Y."/>
            <person name="Hopkins J.F."/>
            <person name="Rensing S.A."/>
            <person name="Schmutz J."/>
            <person name="Symeonidi A."/>
            <person name="Elias M."/>
            <person name="Eveleigh R.J."/>
            <person name="Herman E.K."/>
            <person name="Klute M.J."/>
            <person name="Nakayama T."/>
            <person name="Obornik M."/>
            <person name="Reyes-Prieto A."/>
            <person name="Armbrust E.V."/>
            <person name="Aves S.J."/>
            <person name="Beiko R.G."/>
            <person name="Coutinho P."/>
            <person name="Dacks J.B."/>
            <person name="Durnford D.G."/>
            <person name="Fast N.M."/>
            <person name="Green B.R."/>
            <person name="Grisdale C."/>
            <person name="Hempe F."/>
            <person name="Henrissat B."/>
            <person name="Hoppner M.P."/>
            <person name="Ishida K.-I."/>
            <person name="Kim E."/>
            <person name="Koreny L."/>
            <person name="Kroth P.G."/>
            <person name="Liu Y."/>
            <person name="Malik S.-B."/>
            <person name="Maier U.G."/>
            <person name="McRose D."/>
            <person name="Mock T."/>
            <person name="Neilson J.A."/>
            <person name="Onodera N.T."/>
            <person name="Poole A.M."/>
            <person name="Pritham E.J."/>
            <person name="Richards T.A."/>
            <person name="Rocap G."/>
            <person name="Roy S.W."/>
            <person name="Sarai C."/>
            <person name="Schaack S."/>
            <person name="Shirato S."/>
            <person name="Slamovits C.H."/>
            <person name="Spencer D.F."/>
            <person name="Suzuki S."/>
            <person name="Worden A.Z."/>
            <person name="Zauner S."/>
            <person name="Barry K."/>
            <person name="Bell C."/>
            <person name="Bharti A.K."/>
            <person name="Crow J.A."/>
            <person name="Grimwood J."/>
            <person name="Kramer R."/>
            <person name="Lindquist E."/>
            <person name="Lucas S."/>
            <person name="Salamov A."/>
            <person name="McFadden G.I."/>
            <person name="Lane C.E."/>
            <person name="Keeling P.J."/>
            <person name="Gray M.W."/>
            <person name="Grigoriev I.V."/>
            <person name="Archibald J.M."/>
        </authorList>
    </citation>
    <scope>NUCLEOTIDE SEQUENCE</scope>
    <source>
        <strain evidence="6">CCMP2712</strain>
    </source>
</reference>
<feature type="domain" description="DUF4116" evidence="3">
    <location>
        <begin position="311"/>
        <end position="344"/>
    </location>
</feature>
<dbReference type="PaxDb" id="55529-EKX41985"/>
<dbReference type="Pfam" id="PF13475">
    <property type="entry name" value="DUF4116"/>
    <property type="match status" value="2"/>
</dbReference>
<evidence type="ECO:0000313" key="6">
    <source>
        <dbReference type="Proteomes" id="UP000011087"/>
    </source>
</evidence>